<reference evidence="1 2" key="1">
    <citation type="journal article" date="2016" name="Nat. Commun.">
        <title>Thousands of microbial genomes shed light on interconnected biogeochemical processes in an aquifer system.</title>
        <authorList>
            <person name="Anantharaman K."/>
            <person name="Brown C.T."/>
            <person name="Hug L.A."/>
            <person name="Sharon I."/>
            <person name="Castelle C.J."/>
            <person name="Probst A.J."/>
            <person name="Thomas B.C."/>
            <person name="Singh A."/>
            <person name="Wilkins M.J."/>
            <person name="Karaoz U."/>
            <person name="Brodie E.L."/>
            <person name="Williams K.H."/>
            <person name="Hubbard S.S."/>
            <person name="Banfield J.F."/>
        </authorList>
    </citation>
    <scope>NUCLEOTIDE SEQUENCE [LARGE SCALE GENOMIC DNA]</scope>
</reference>
<evidence type="ECO:0000313" key="1">
    <source>
        <dbReference type="EMBL" id="OGG79447.1"/>
    </source>
</evidence>
<sequence length="69" mass="7230">MRQVFLGDLSRLVCPALGQVGLADLVAKAKAAGKPITGSLSVLVAGRERSVTGRYDPAIDELKVEGHLD</sequence>
<dbReference type="AlphaFoldDB" id="A0A1F6F0Q8"/>
<comment type="caution">
    <text evidence="1">The sequence shown here is derived from an EMBL/GenBank/DDBJ whole genome shotgun (WGS) entry which is preliminary data.</text>
</comment>
<accession>A0A1F6F0Q8</accession>
<protein>
    <submittedName>
        <fullName evidence="1">Uncharacterized protein</fullName>
    </submittedName>
</protein>
<name>A0A1F6F0Q8_9BACT</name>
<proteinExistence type="predicted"/>
<evidence type="ECO:0000313" key="2">
    <source>
        <dbReference type="Proteomes" id="UP000177372"/>
    </source>
</evidence>
<dbReference type="Proteomes" id="UP000177372">
    <property type="component" value="Unassembled WGS sequence"/>
</dbReference>
<organism evidence="1 2">
    <name type="scientific">Candidatus Kaiserbacteria bacterium RIFCSPLOWO2_01_FULL_54_13</name>
    <dbReference type="NCBI Taxonomy" id="1798512"/>
    <lineage>
        <taxon>Bacteria</taxon>
        <taxon>Candidatus Kaiseribacteriota</taxon>
    </lineage>
</organism>
<gene>
    <name evidence="1" type="ORF">A3A39_04755</name>
</gene>
<dbReference type="EMBL" id="MFLZ01000027">
    <property type="protein sequence ID" value="OGG79447.1"/>
    <property type="molecule type" value="Genomic_DNA"/>
</dbReference>